<feature type="binding site" evidence="6">
    <location>
        <position position="61"/>
    </location>
    <ligand>
        <name>substrate</name>
    </ligand>
</feature>
<accession>A0A941CQE3</accession>
<reference evidence="7" key="1">
    <citation type="submission" date="2021-04" db="EMBL/GenBank/DDBJ databases">
        <title>Proteiniclasticum sedimins sp. nov., an obligate anaerobic bacterium isolated from anaerobic sludge.</title>
        <authorList>
            <person name="Liu J."/>
        </authorList>
    </citation>
    <scope>NUCLEOTIDE SEQUENCE</scope>
    <source>
        <strain evidence="7">BAD-10</strain>
    </source>
</reference>
<dbReference type="GO" id="GO:0006537">
    <property type="term" value="P:glutamate biosynthetic process"/>
    <property type="evidence" value="ECO:0007669"/>
    <property type="project" value="TreeGrafter"/>
</dbReference>
<evidence type="ECO:0000256" key="1">
    <source>
        <dbReference type="ARBA" id="ARBA00011076"/>
    </source>
</evidence>
<dbReference type="GO" id="GO:0004359">
    <property type="term" value="F:glutaminase activity"/>
    <property type="evidence" value="ECO:0007669"/>
    <property type="project" value="UniProtKB-UniRule"/>
</dbReference>
<evidence type="ECO:0000256" key="3">
    <source>
        <dbReference type="ARBA" id="ARBA00012918"/>
    </source>
</evidence>
<dbReference type="InterPro" id="IPR015868">
    <property type="entry name" value="Glutaminase"/>
</dbReference>
<comment type="catalytic activity">
    <reaction evidence="5 6">
        <text>L-glutamine + H2O = L-glutamate + NH4(+)</text>
        <dbReference type="Rhea" id="RHEA:15889"/>
        <dbReference type="ChEBI" id="CHEBI:15377"/>
        <dbReference type="ChEBI" id="CHEBI:28938"/>
        <dbReference type="ChEBI" id="CHEBI:29985"/>
        <dbReference type="ChEBI" id="CHEBI:58359"/>
        <dbReference type="EC" id="3.5.1.2"/>
    </reaction>
</comment>
<gene>
    <name evidence="6 7" type="primary">glsA</name>
    <name evidence="7" type="ORF">KCG48_05895</name>
</gene>
<dbReference type="RefSeq" id="WP_211800538.1">
    <property type="nucleotide sequence ID" value="NZ_JAGSCS010000005.1"/>
</dbReference>
<dbReference type="GO" id="GO:0006543">
    <property type="term" value="P:L-glutamine catabolic process"/>
    <property type="evidence" value="ECO:0007669"/>
    <property type="project" value="TreeGrafter"/>
</dbReference>
<dbReference type="PANTHER" id="PTHR12544:SF29">
    <property type="entry name" value="GLUTAMINASE"/>
    <property type="match status" value="1"/>
</dbReference>
<name>A0A941CQE3_9CLOT</name>
<evidence type="ECO:0000256" key="4">
    <source>
        <dbReference type="ARBA" id="ARBA00022801"/>
    </source>
</evidence>
<dbReference type="EMBL" id="JAGSCS010000005">
    <property type="protein sequence ID" value="MBR0575873.1"/>
    <property type="molecule type" value="Genomic_DNA"/>
</dbReference>
<comment type="similarity">
    <text evidence="1 6">Belongs to the glutaminase family.</text>
</comment>
<dbReference type="EC" id="3.5.1.2" evidence="3 6"/>
<feature type="binding site" evidence="6">
    <location>
        <position position="165"/>
    </location>
    <ligand>
        <name>substrate</name>
    </ligand>
</feature>
<feature type="binding site" evidence="6">
    <location>
        <position position="113"/>
    </location>
    <ligand>
        <name>substrate</name>
    </ligand>
</feature>
<dbReference type="FunFam" id="3.40.710.10:FF:000005">
    <property type="entry name" value="Glutaminase"/>
    <property type="match status" value="1"/>
</dbReference>
<evidence type="ECO:0000313" key="8">
    <source>
        <dbReference type="Proteomes" id="UP000675379"/>
    </source>
</evidence>
<comment type="caution">
    <text evidence="7">The sequence shown here is derived from an EMBL/GenBank/DDBJ whole genome shotgun (WGS) entry which is preliminary data.</text>
</comment>
<comment type="subunit">
    <text evidence="2 6">Homotetramer.</text>
</comment>
<dbReference type="InterPro" id="IPR012338">
    <property type="entry name" value="Beta-lactam/transpept-like"/>
</dbReference>
<proteinExistence type="inferred from homology"/>
<protein>
    <recommendedName>
        <fullName evidence="3 6">Glutaminase</fullName>
        <ecNumber evidence="3 6">3.5.1.2</ecNumber>
    </recommendedName>
</protein>
<sequence>MEERLKRCVALGKEAAKEGQVASYIPELKKGNPEDVGICIVDLQGKVYGAGEFKKNFTLQSITKVISLLLALEDRGAEEVFRHVHMEPTGDSFNSIMSFEVKNPTKPFNPMINAGAMVVSSLILGDSPEERIQRLLAFTDRLSGTPGHVIDERVYRSEKETGDRNRSLAYFMKSTGIMEGNTEEILDLYFMQCSILGNCQDIAAMGAVLASNGRHPFTGERILKKENARIVKTIMTTCGMYDASGEFAVSCGIPAKSGVGGGILGAVPGVLGVGTFGPALDRKGNSLAGIRMLEYLAHDMDLSIF</sequence>
<feature type="binding site" evidence="6">
    <location>
        <position position="259"/>
    </location>
    <ligand>
        <name>substrate</name>
    </ligand>
</feature>
<dbReference type="SUPFAM" id="SSF56601">
    <property type="entry name" value="beta-lactamase/transpeptidase-like"/>
    <property type="match status" value="1"/>
</dbReference>
<dbReference type="Pfam" id="PF04960">
    <property type="entry name" value="Glutaminase"/>
    <property type="match status" value="1"/>
</dbReference>
<feature type="binding site" evidence="6">
    <location>
        <position position="189"/>
    </location>
    <ligand>
        <name>substrate</name>
    </ligand>
</feature>
<keyword evidence="4 6" id="KW-0378">Hydrolase</keyword>
<dbReference type="AlphaFoldDB" id="A0A941CQE3"/>
<evidence type="ECO:0000313" key="7">
    <source>
        <dbReference type="EMBL" id="MBR0575873.1"/>
    </source>
</evidence>
<evidence type="ECO:0000256" key="6">
    <source>
        <dbReference type="HAMAP-Rule" id="MF_00313"/>
    </source>
</evidence>
<evidence type="ECO:0000256" key="2">
    <source>
        <dbReference type="ARBA" id="ARBA00011881"/>
    </source>
</evidence>
<feature type="binding site" evidence="6">
    <location>
        <position position="158"/>
    </location>
    <ligand>
        <name>substrate</name>
    </ligand>
</feature>
<dbReference type="Proteomes" id="UP000675379">
    <property type="component" value="Unassembled WGS sequence"/>
</dbReference>
<dbReference type="HAMAP" id="MF_00313">
    <property type="entry name" value="Glutaminase"/>
    <property type="match status" value="1"/>
</dbReference>
<organism evidence="7 8">
    <name type="scientific">Proteiniclasticum sediminis</name>
    <dbReference type="NCBI Taxonomy" id="2804028"/>
    <lineage>
        <taxon>Bacteria</taxon>
        <taxon>Bacillati</taxon>
        <taxon>Bacillota</taxon>
        <taxon>Clostridia</taxon>
        <taxon>Eubacteriales</taxon>
        <taxon>Clostridiaceae</taxon>
        <taxon>Proteiniclasticum</taxon>
    </lineage>
</organism>
<dbReference type="PANTHER" id="PTHR12544">
    <property type="entry name" value="GLUTAMINASE"/>
    <property type="match status" value="1"/>
</dbReference>
<dbReference type="Gene3D" id="3.40.710.10">
    <property type="entry name" value="DD-peptidase/beta-lactamase superfamily"/>
    <property type="match status" value="1"/>
</dbReference>
<dbReference type="NCBIfam" id="TIGR03814">
    <property type="entry name" value="Gln_ase"/>
    <property type="match status" value="1"/>
</dbReference>
<feature type="binding site" evidence="6">
    <location>
        <position position="241"/>
    </location>
    <ligand>
        <name>substrate</name>
    </ligand>
</feature>
<evidence type="ECO:0000256" key="5">
    <source>
        <dbReference type="ARBA" id="ARBA00049534"/>
    </source>
</evidence>
<keyword evidence="8" id="KW-1185">Reference proteome</keyword>
<keyword evidence="6" id="KW-0007">Acetylation</keyword>